<evidence type="ECO:0000256" key="2">
    <source>
        <dbReference type="ARBA" id="ARBA00023015"/>
    </source>
</evidence>
<dbReference type="GO" id="GO:0046983">
    <property type="term" value="F:protein dimerization activity"/>
    <property type="evidence" value="ECO:0007669"/>
    <property type="project" value="InterPro"/>
</dbReference>
<keyword evidence="8" id="KW-1185">Reference proteome</keyword>
<accession>A0AAW1W9D0</accession>
<dbReference type="GO" id="GO:0000978">
    <property type="term" value="F:RNA polymerase II cis-regulatory region sequence-specific DNA binding"/>
    <property type="evidence" value="ECO:0007669"/>
    <property type="project" value="TreeGrafter"/>
</dbReference>
<evidence type="ECO:0000256" key="5">
    <source>
        <dbReference type="ARBA" id="ARBA00023242"/>
    </source>
</evidence>
<comment type="caution">
    <text evidence="7">The sequence shown here is derived from an EMBL/GenBank/DDBJ whole genome shotgun (WGS) entry which is preliminary data.</text>
</comment>
<dbReference type="GO" id="GO:0005634">
    <property type="term" value="C:nucleus"/>
    <property type="evidence" value="ECO:0007669"/>
    <property type="project" value="UniProtKB-SubCell"/>
</dbReference>
<evidence type="ECO:0000256" key="4">
    <source>
        <dbReference type="ARBA" id="ARBA00023163"/>
    </source>
</evidence>
<evidence type="ECO:0000259" key="6">
    <source>
        <dbReference type="PROSITE" id="PS50066"/>
    </source>
</evidence>
<comment type="subcellular location">
    <subcellularLocation>
        <location evidence="1">Nucleus</location>
    </subcellularLocation>
</comment>
<dbReference type="SMART" id="SM00432">
    <property type="entry name" value="MADS"/>
    <property type="match status" value="1"/>
</dbReference>
<gene>
    <name evidence="7" type="ORF">M0R45_029994</name>
</gene>
<feature type="domain" description="MADS-box" evidence="6">
    <location>
        <begin position="1"/>
        <end position="49"/>
    </location>
</feature>
<evidence type="ECO:0000256" key="3">
    <source>
        <dbReference type="ARBA" id="ARBA00023125"/>
    </source>
</evidence>
<keyword evidence="2" id="KW-0805">Transcription regulation</keyword>
<dbReference type="Pfam" id="PF00319">
    <property type="entry name" value="SRF-TF"/>
    <property type="match status" value="1"/>
</dbReference>
<dbReference type="CDD" id="cd00266">
    <property type="entry name" value="MADS_SRF_like"/>
    <property type="match status" value="1"/>
</dbReference>
<dbReference type="Proteomes" id="UP001457282">
    <property type="component" value="Unassembled WGS sequence"/>
</dbReference>
<dbReference type="PRINTS" id="PR00404">
    <property type="entry name" value="MADSDOMAIN"/>
</dbReference>
<dbReference type="PROSITE" id="PS50066">
    <property type="entry name" value="MADS_BOX_2"/>
    <property type="match status" value="1"/>
</dbReference>
<dbReference type="AlphaFoldDB" id="A0AAW1W9D0"/>
<keyword evidence="5" id="KW-0539">Nucleus</keyword>
<dbReference type="InterPro" id="IPR002100">
    <property type="entry name" value="TF_MADSbox"/>
</dbReference>
<reference evidence="7 8" key="1">
    <citation type="journal article" date="2023" name="G3 (Bethesda)">
        <title>A chromosome-length genome assembly and annotation of blackberry (Rubus argutus, cv. 'Hillquist').</title>
        <authorList>
            <person name="Bruna T."/>
            <person name="Aryal R."/>
            <person name="Dudchenko O."/>
            <person name="Sargent D.J."/>
            <person name="Mead D."/>
            <person name="Buti M."/>
            <person name="Cavallini A."/>
            <person name="Hytonen T."/>
            <person name="Andres J."/>
            <person name="Pham M."/>
            <person name="Weisz D."/>
            <person name="Mascagni F."/>
            <person name="Usai G."/>
            <person name="Natali L."/>
            <person name="Bassil N."/>
            <person name="Fernandez G.E."/>
            <person name="Lomsadze A."/>
            <person name="Armour M."/>
            <person name="Olukolu B."/>
            <person name="Poorten T."/>
            <person name="Britton C."/>
            <person name="Davik J."/>
            <person name="Ashrafi H."/>
            <person name="Aiden E.L."/>
            <person name="Borodovsky M."/>
            <person name="Worthington M."/>
        </authorList>
    </citation>
    <scope>NUCLEOTIDE SEQUENCE [LARGE SCALE GENOMIC DNA]</scope>
    <source>
        <strain evidence="7">PI 553951</strain>
    </source>
</reference>
<dbReference type="EMBL" id="JBEDUW010000006">
    <property type="protein sequence ID" value="KAK9921485.1"/>
    <property type="molecule type" value="Genomic_DNA"/>
</dbReference>
<evidence type="ECO:0000313" key="7">
    <source>
        <dbReference type="EMBL" id="KAK9921485.1"/>
    </source>
</evidence>
<dbReference type="PANTHER" id="PTHR11945:SF521">
    <property type="entry name" value="AGAMOUS-LIKE 48-RELATED"/>
    <property type="match status" value="1"/>
</dbReference>
<dbReference type="Gene3D" id="3.40.1810.10">
    <property type="entry name" value="Transcription factor, MADS-box"/>
    <property type="match status" value="1"/>
</dbReference>
<sequence>MPRSSVKLRWIEHSNQRKNTFRKRSPCLLQKVEELTILCDVTAFVIIYNPDTNQLTVWPDHQMVEQMLKRFHRLPNDDRTRKMVNQETFLMEKVAKLEEKLNKTHTKTINLLLSQIYEGNKPFSEFEQKELTDLDLFLRAQMKKIEELINFKEGDNVTVPLDLGLSLGVNGSNNFGKGENMTGDGTEMGSGFMGPQSSRNNVGNYLGLSLMPYNPDIGSG</sequence>
<proteinExistence type="predicted"/>
<dbReference type="InterPro" id="IPR036879">
    <property type="entry name" value="TF_MADSbox_sf"/>
</dbReference>
<evidence type="ECO:0000313" key="8">
    <source>
        <dbReference type="Proteomes" id="UP001457282"/>
    </source>
</evidence>
<dbReference type="GO" id="GO:0000981">
    <property type="term" value="F:DNA-binding transcription factor activity, RNA polymerase II-specific"/>
    <property type="evidence" value="ECO:0007669"/>
    <property type="project" value="InterPro"/>
</dbReference>
<dbReference type="SUPFAM" id="SSF55455">
    <property type="entry name" value="SRF-like"/>
    <property type="match status" value="1"/>
</dbReference>
<keyword evidence="4" id="KW-0804">Transcription</keyword>
<name>A0AAW1W9D0_RUBAR</name>
<keyword evidence="3" id="KW-0238">DNA-binding</keyword>
<evidence type="ECO:0000256" key="1">
    <source>
        <dbReference type="ARBA" id="ARBA00004123"/>
    </source>
</evidence>
<protein>
    <recommendedName>
        <fullName evidence="6">MADS-box domain-containing protein</fullName>
    </recommendedName>
</protein>
<organism evidence="7 8">
    <name type="scientific">Rubus argutus</name>
    <name type="common">Southern blackberry</name>
    <dbReference type="NCBI Taxonomy" id="59490"/>
    <lineage>
        <taxon>Eukaryota</taxon>
        <taxon>Viridiplantae</taxon>
        <taxon>Streptophyta</taxon>
        <taxon>Embryophyta</taxon>
        <taxon>Tracheophyta</taxon>
        <taxon>Spermatophyta</taxon>
        <taxon>Magnoliopsida</taxon>
        <taxon>eudicotyledons</taxon>
        <taxon>Gunneridae</taxon>
        <taxon>Pentapetalae</taxon>
        <taxon>rosids</taxon>
        <taxon>fabids</taxon>
        <taxon>Rosales</taxon>
        <taxon>Rosaceae</taxon>
        <taxon>Rosoideae</taxon>
        <taxon>Rosoideae incertae sedis</taxon>
        <taxon>Rubus</taxon>
    </lineage>
</organism>
<dbReference type="PANTHER" id="PTHR11945">
    <property type="entry name" value="MADS BOX PROTEIN"/>
    <property type="match status" value="1"/>
</dbReference>
<dbReference type="InterPro" id="IPR033897">
    <property type="entry name" value="SRF-like_MADS-box"/>
</dbReference>
<dbReference type="GO" id="GO:0045944">
    <property type="term" value="P:positive regulation of transcription by RNA polymerase II"/>
    <property type="evidence" value="ECO:0007669"/>
    <property type="project" value="InterPro"/>
</dbReference>